<dbReference type="KEGG" id="rsp:RSP_4129"/>
<name>Q3IV33_CERS4</name>
<evidence type="ECO:0000256" key="2">
    <source>
        <dbReference type="ARBA" id="ARBA00022729"/>
    </source>
</evidence>
<accession>Q3IV33</accession>
<dbReference type="InterPro" id="IPR027385">
    <property type="entry name" value="Beta-barrel_OMP"/>
</dbReference>
<dbReference type="SUPFAM" id="SSF56925">
    <property type="entry name" value="OMPA-like"/>
    <property type="match status" value="1"/>
</dbReference>
<geneLocation type="plasmid" evidence="8">
    <name>pRS241c</name>
</geneLocation>
<evidence type="ECO:0000259" key="6">
    <source>
        <dbReference type="Pfam" id="PF13505"/>
    </source>
</evidence>
<keyword evidence="8" id="KW-1185">Reference proteome</keyword>
<dbReference type="EnsemblBacteria" id="ABA81601">
    <property type="protein sequence ID" value="ABA81601"/>
    <property type="gene ID" value="RSP_4129"/>
</dbReference>
<dbReference type="InterPro" id="IPR051692">
    <property type="entry name" value="OMP-like"/>
</dbReference>
<dbReference type="PhylomeDB" id="Q3IV33"/>
<sequence length="250" mass="26018">MKHGFLFGAAALALLSTSSVALAGGPIVVPMEAPVTALAPSGTYDWSGFWIGGGLGYGSTNYDISGDADLAEGQSGALELPDLGGQGGLLSLEAGYAYALAPRWILAGQLDYAFGNIDNDADLSLDGELSLDASYDIKVKSMMAGTARLGYLPSDTTMIYGLAGLTRAKFEADYSVSGVTSGGYDFSDTGLTIGAGMETRLTEKIGLKLEYRYTKFDDYTIFDGNVAGADVKASSDTSIQSATASLTYRF</sequence>
<feature type="signal peptide" evidence="5">
    <location>
        <begin position="1"/>
        <end position="23"/>
    </location>
</feature>
<comment type="subcellular location">
    <subcellularLocation>
        <location evidence="1">Membrane</location>
    </subcellularLocation>
</comment>
<dbReference type="Gene3D" id="2.40.160.20">
    <property type="match status" value="1"/>
</dbReference>
<evidence type="ECO:0000256" key="1">
    <source>
        <dbReference type="ARBA" id="ARBA00004370"/>
    </source>
</evidence>
<dbReference type="Pfam" id="PF13505">
    <property type="entry name" value="OMP_b-brl"/>
    <property type="match status" value="1"/>
</dbReference>
<dbReference type="RefSeq" id="WP_011331408.1">
    <property type="nucleotide sequence ID" value="NC_007489.1"/>
</dbReference>
<dbReference type="InterPro" id="IPR011250">
    <property type="entry name" value="OMP/PagP_B-barrel"/>
</dbReference>
<dbReference type="Proteomes" id="UP000002703">
    <property type="component" value="Plasmid C"/>
</dbReference>
<evidence type="ECO:0000256" key="3">
    <source>
        <dbReference type="ARBA" id="ARBA00023136"/>
    </source>
</evidence>
<evidence type="ECO:0000256" key="4">
    <source>
        <dbReference type="ARBA" id="ARBA00038306"/>
    </source>
</evidence>
<dbReference type="AlphaFoldDB" id="Q3IV33"/>
<dbReference type="OrthoDB" id="7863077at2"/>
<evidence type="ECO:0000256" key="5">
    <source>
        <dbReference type="SAM" id="SignalP"/>
    </source>
</evidence>
<proteinExistence type="inferred from homology"/>
<comment type="similarity">
    <text evidence="4">Belongs to the Omp25/RopB family.</text>
</comment>
<dbReference type="PATRIC" id="fig|272943.9.peg.193"/>
<keyword evidence="7" id="KW-0614">Plasmid</keyword>
<gene>
    <name evidence="7" type="primary">omp31-1</name>
    <name evidence="7" type="ORF">RSP_4129</name>
</gene>
<feature type="domain" description="Outer membrane protein beta-barrel" evidence="6">
    <location>
        <begin position="35"/>
        <end position="250"/>
    </location>
</feature>
<dbReference type="EMBL" id="CP000146">
    <property type="protein sequence ID" value="ABA81601.1"/>
    <property type="molecule type" value="Genomic_DNA"/>
</dbReference>
<dbReference type="GO" id="GO:0019867">
    <property type="term" value="C:outer membrane"/>
    <property type="evidence" value="ECO:0007669"/>
    <property type="project" value="InterPro"/>
</dbReference>
<keyword evidence="2 5" id="KW-0732">Signal</keyword>
<dbReference type="InterPro" id="IPR006315">
    <property type="entry name" value="OM_autotransptr_brl_dom"/>
</dbReference>
<evidence type="ECO:0000313" key="8">
    <source>
        <dbReference type="Proteomes" id="UP000002703"/>
    </source>
</evidence>
<protein>
    <submittedName>
        <fullName evidence="7">Outer membrane protein</fullName>
    </submittedName>
</protein>
<organism evidence="7 8">
    <name type="scientific">Cereibacter sphaeroides (strain ATCC 17023 / DSM 158 / JCM 6121 / CCUG 31486 / LMG 2827 / NBRC 12203 / NCIMB 8253 / ATH 2.4.1.)</name>
    <name type="common">Rhodobacter sphaeroides</name>
    <dbReference type="NCBI Taxonomy" id="272943"/>
    <lineage>
        <taxon>Bacteria</taxon>
        <taxon>Pseudomonadati</taxon>
        <taxon>Pseudomonadota</taxon>
        <taxon>Alphaproteobacteria</taxon>
        <taxon>Rhodobacterales</taxon>
        <taxon>Paracoccaceae</taxon>
        <taxon>Cereibacter</taxon>
    </lineage>
</organism>
<dbReference type="PANTHER" id="PTHR34001">
    <property type="entry name" value="BLL7405 PROTEIN"/>
    <property type="match status" value="1"/>
</dbReference>
<dbReference type="PANTHER" id="PTHR34001:SF3">
    <property type="entry name" value="BLL7405 PROTEIN"/>
    <property type="match status" value="1"/>
</dbReference>
<dbReference type="NCBIfam" id="TIGR01414">
    <property type="entry name" value="autotrans_barl"/>
    <property type="match status" value="1"/>
</dbReference>
<keyword evidence="3" id="KW-0472">Membrane</keyword>
<dbReference type="GeneID" id="3711842"/>
<reference evidence="8" key="1">
    <citation type="submission" date="2005-09" db="EMBL/GenBank/DDBJ databases">
        <title>Complete sequence of plasmid C of Rhodobacter sphaeroides 2.4.1.</title>
        <authorList>
            <person name="Copeland A."/>
            <person name="Lucas S."/>
            <person name="Lapidus A."/>
            <person name="Barry K."/>
            <person name="Detter J.C."/>
            <person name="Glavina T."/>
            <person name="Hammon N."/>
            <person name="Israni S."/>
            <person name="Pitluck S."/>
            <person name="Richardson P."/>
            <person name="Mackenzie C."/>
            <person name="Choudhary M."/>
            <person name="Larimer F."/>
            <person name="Hauser L.J."/>
            <person name="Land M."/>
            <person name="Donohue T.J."/>
            <person name="Kaplan S."/>
        </authorList>
    </citation>
    <scope>NUCLEOTIDE SEQUENCE [LARGE SCALE GENOMIC DNA]</scope>
    <source>
        <strain evidence="8">ATCC 17023 / DSM 158 / JCM 6121 / CCUG 31486 / LMG 2827 / NBRC 12203 / NCIMB 8253 / ATH 2.4.1.</strain>
        <plasmid evidence="8">pRS241c</plasmid>
    </source>
</reference>
<feature type="chain" id="PRO_5004226194" evidence="5">
    <location>
        <begin position="24"/>
        <end position="250"/>
    </location>
</feature>
<evidence type="ECO:0000313" key="7">
    <source>
        <dbReference type="EMBL" id="ABA81601.1"/>
    </source>
</evidence>